<name>A0AAE1FCX9_PETCI</name>
<feature type="compositionally biased region" description="Polar residues" evidence="2">
    <location>
        <begin position="545"/>
        <end position="561"/>
    </location>
</feature>
<feature type="compositionally biased region" description="Low complexity" evidence="2">
    <location>
        <begin position="446"/>
        <end position="456"/>
    </location>
</feature>
<keyword evidence="1" id="KW-0863">Zinc-finger</keyword>
<feature type="compositionally biased region" description="Basic and acidic residues" evidence="2">
    <location>
        <begin position="420"/>
        <end position="430"/>
    </location>
</feature>
<sequence length="789" mass="86048">MYYVKPQPYFNAIFSCVCVRFGGFGEAGNAMEMVRAAGPTKNNDCYFYYYSTCTKGDDCPYRHEPAALRNETMCLYWLRGHCTKDHCIFRHMEITKQRGREPCYFESQPGGCRKPHCPFIHQNILDHPREEDALKNPDLILPVKTNSAANPVTTTTTPTTKELPQTTPSLPPPAPPSPPYVQPMNSIIVPLQDGESDSESPAGTPHKAPPPPQRPDSWELQRLREIQLREAALLGYSLESADEEQVVVEEVVELEDDTNDAAHHRLTLPSPIPSPIPTPTPTAPLLPPGDLRALLTRPSRRDTPEDTNSGQGQEEGIKVREESDTKLGRPTGKVEFDVDPENDSLGKVRQIEVDVGRIEVNVAPKSNSSRRDRLAGRLGKLKRDKGEGKGRKEILAGRLVKKEDDDSVQHRTLTGRIGKKGKEDLAERRLLSSRVGKRMGSGKGGLAARALAHLLGGPEGRQEARGTKVREQSDRNTKRKERSLKSGKLPQNLPCPTQKKGPGGVKQRLSRPAASHSPPPRSGPTTTTLPHHTPTSPSSLKKPRSTLSSRLHPVSLSNKQSAALPRRTPTSLSKKQGATQPHRTPTSPSRKLSATPSRRTPTSPSNKSSAALPHRTPTSPHSTKQNPVSSTDQLDFKVKSLADIKAEKKGGAIVPTFPSSTASTNHPTTSQTQNGASRGKRSHSPITFSSKKLRRSSPAPSSLATTTTTTSTVATTTTNRKIPSKTSPAIPTTRGTTSHHPSIASTTFPSRRTNPNPHTNTNTSSSNLGEGEYDFKGNLEKALLLEVEE</sequence>
<dbReference type="PROSITE" id="PS51257">
    <property type="entry name" value="PROKAR_LIPOPROTEIN"/>
    <property type="match status" value="1"/>
</dbReference>
<keyword evidence="5" id="KW-1185">Reference proteome</keyword>
<feature type="region of interest" description="Disordered" evidence="2">
    <location>
        <begin position="145"/>
        <end position="217"/>
    </location>
</feature>
<protein>
    <recommendedName>
        <fullName evidence="3">C3H1-type domain-containing protein</fullName>
    </recommendedName>
</protein>
<comment type="caution">
    <text evidence="4">The sequence shown here is derived from an EMBL/GenBank/DDBJ whole genome shotgun (WGS) entry which is preliminary data.</text>
</comment>
<feature type="compositionally biased region" description="Basic and acidic residues" evidence="2">
    <location>
        <begin position="460"/>
        <end position="476"/>
    </location>
</feature>
<evidence type="ECO:0000259" key="3">
    <source>
        <dbReference type="PROSITE" id="PS50103"/>
    </source>
</evidence>
<accession>A0AAE1FCX9</accession>
<feature type="zinc finger region" description="C3H1-type" evidence="1">
    <location>
        <begin position="39"/>
        <end position="66"/>
    </location>
</feature>
<feature type="compositionally biased region" description="Polar residues" evidence="2">
    <location>
        <begin position="657"/>
        <end position="676"/>
    </location>
</feature>
<feature type="region of interest" description="Disordered" evidence="2">
    <location>
        <begin position="652"/>
        <end position="775"/>
    </location>
</feature>
<reference evidence="4" key="1">
    <citation type="submission" date="2023-10" db="EMBL/GenBank/DDBJ databases">
        <title>Genome assemblies of two species of porcelain crab, Petrolisthes cinctipes and Petrolisthes manimaculis (Anomura: Porcellanidae).</title>
        <authorList>
            <person name="Angst P."/>
        </authorList>
    </citation>
    <scope>NUCLEOTIDE SEQUENCE</scope>
    <source>
        <strain evidence="4">PB745_01</strain>
        <tissue evidence="4">Gill</tissue>
    </source>
</reference>
<dbReference type="SMART" id="SM00356">
    <property type="entry name" value="ZnF_C3H1"/>
    <property type="match status" value="3"/>
</dbReference>
<dbReference type="PANTHER" id="PTHR15725:SF14">
    <property type="entry name" value="ZINC FINGER CCCH DOMAIN-CONTAINING PROTEIN 11A"/>
    <property type="match status" value="1"/>
</dbReference>
<dbReference type="Proteomes" id="UP001286313">
    <property type="component" value="Unassembled WGS sequence"/>
</dbReference>
<evidence type="ECO:0000313" key="5">
    <source>
        <dbReference type="Proteomes" id="UP001286313"/>
    </source>
</evidence>
<dbReference type="Pfam" id="PF15663">
    <property type="entry name" value="zf-CCCH_3"/>
    <property type="match status" value="1"/>
</dbReference>
<feature type="compositionally biased region" description="Polar residues" evidence="2">
    <location>
        <begin position="719"/>
        <end position="748"/>
    </location>
</feature>
<keyword evidence="1" id="KW-0862">Zinc</keyword>
<feature type="compositionally biased region" description="Polar residues" evidence="2">
    <location>
        <begin position="568"/>
        <end position="609"/>
    </location>
</feature>
<dbReference type="Gene3D" id="4.10.1000.10">
    <property type="entry name" value="Zinc finger, CCCH-type"/>
    <property type="match status" value="1"/>
</dbReference>
<feature type="compositionally biased region" description="Low complexity" evidence="2">
    <location>
        <begin position="696"/>
        <end position="718"/>
    </location>
</feature>
<feature type="compositionally biased region" description="Low complexity" evidence="2">
    <location>
        <begin position="151"/>
        <end position="168"/>
    </location>
</feature>
<feature type="zinc finger region" description="C3H1-type" evidence="1">
    <location>
        <begin position="68"/>
        <end position="94"/>
    </location>
</feature>
<dbReference type="GO" id="GO:0008270">
    <property type="term" value="F:zinc ion binding"/>
    <property type="evidence" value="ECO:0007669"/>
    <property type="project" value="UniProtKB-KW"/>
</dbReference>
<dbReference type="InterPro" id="IPR041686">
    <property type="entry name" value="Znf-CCCH_3"/>
</dbReference>
<evidence type="ECO:0000256" key="2">
    <source>
        <dbReference type="SAM" id="MobiDB-lite"/>
    </source>
</evidence>
<feature type="compositionally biased region" description="Low complexity" evidence="2">
    <location>
        <begin position="749"/>
        <end position="767"/>
    </location>
</feature>
<dbReference type="PROSITE" id="PS50103">
    <property type="entry name" value="ZF_C3H1"/>
    <property type="match status" value="3"/>
</dbReference>
<feature type="compositionally biased region" description="Pro residues" evidence="2">
    <location>
        <begin position="169"/>
        <end position="181"/>
    </location>
</feature>
<proteinExistence type="predicted"/>
<feature type="compositionally biased region" description="Low complexity" evidence="2">
    <location>
        <begin position="523"/>
        <end position="540"/>
    </location>
</feature>
<dbReference type="AlphaFoldDB" id="A0AAE1FCX9"/>
<feature type="domain" description="C3H1-type" evidence="3">
    <location>
        <begin position="39"/>
        <end position="66"/>
    </location>
</feature>
<evidence type="ECO:0000313" key="4">
    <source>
        <dbReference type="EMBL" id="KAK3872039.1"/>
    </source>
</evidence>
<feature type="zinc finger region" description="C3H1-type" evidence="1">
    <location>
        <begin position="97"/>
        <end position="124"/>
    </location>
</feature>
<evidence type="ECO:0000256" key="1">
    <source>
        <dbReference type="PROSITE-ProRule" id="PRU00723"/>
    </source>
</evidence>
<keyword evidence="1" id="KW-0479">Metal-binding</keyword>
<dbReference type="EMBL" id="JAWQEG010002426">
    <property type="protein sequence ID" value="KAK3872039.1"/>
    <property type="molecule type" value="Genomic_DNA"/>
</dbReference>
<feature type="region of interest" description="Disordered" evidence="2">
    <location>
        <begin position="417"/>
        <end position="633"/>
    </location>
</feature>
<gene>
    <name evidence="4" type="ORF">Pcinc_022858</name>
</gene>
<feature type="region of interest" description="Disordered" evidence="2">
    <location>
        <begin position="267"/>
        <end position="341"/>
    </location>
</feature>
<feature type="compositionally biased region" description="Basic and acidic residues" evidence="2">
    <location>
        <begin position="315"/>
        <end position="336"/>
    </location>
</feature>
<dbReference type="InterPro" id="IPR000571">
    <property type="entry name" value="Znf_CCCH"/>
</dbReference>
<feature type="domain" description="C3H1-type" evidence="3">
    <location>
        <begin position="97"/>
        <end position="124"/>
    </location>
</feature>
<feature type="compositionally biased region" description="Polar residues" evidence="2">
    <location>
        <begin position="616"/>
        <end position="633"/>
    </location>
</feature>
<feature type="domain" description="C3H1-type" evidence="3">
    <location>
        <begin position="68"/>
        <end position="94"/>
    </location>
</feature>
<dbReference type="PANTHER" id="PTHR15725">
    <property type="entry name" value="ZN-FINGER, C-X8-C-X5-C-X3-H TYPE-CONTAINING"/>
    <property type="match status" value="1"/>
</dbReference>
<feature type="compositionally biased region" description="Pro residues" evidence="2">
    <location>
        <begin position="270"/>
        <end position="287"/>
    </location>
</feature>
<organism evidence="4 5">
    <name type="scientific">Petrolisthes cinctipes</name>
    <name type="common">Flat porcelain crab</name>
    <dbReference type="NCBI Taxonomy" id="88211"/>
    <lineage>
        <taxon>Eukaryota</taxon>
        <taxon>Metazoa</taxon>
        <taxon>Ecdysozoa</taxon>
        <taxon>Arthropoda</taxon>
        <taxon>Crustacea</taxon>
        <taxon>Multicrustacea</taxon>
        <taxon>Malacostraca</taxon>
        <taxon>Eumalacostraca</taxon>
        <taxon>Eucarida</taxon>
        <taxon>Decapoda</taxon>
        <taxon>Pleocyemata</taxon>
        <taxon>Anomura</taxon>
        <taxon>Galatheoidea</taxon>
        <taxon>Porcellanidae</taxon>
        <taxon>Petrolisthes</taxon>
    </lineage>
</organism>